<feature type="compositionally biased region" description="Acidic residues" evidence="8">
    <location>
        <begin position="582"/>
        <end position="593"/>
    </location>
</feature>
<dbReference type="GO" id="GO:0043111">
    <property type="term" value="P:replication fork arrest"/>
    <property type="evidence" value="ECO:0007669"/>
    <property type="project" value="TreeGrafter"/>
</dbReference>
<comment type="similarity">
    <text evidence="2">Belongs to the timeless family.</text>
</comment>
<keyword evidence="4" id="KW-0236">DNA replication inhibitor</keyword>
<keyword evidence="5" id="KW-0539">Nucleus</keyword>
<evidence type="ECO:0000256" key="5">
    <source>
        <dbReference type="ARBA" id="ARBA00023242"/>
    </source>
</evidence>
<dbReference type="InterPro" id="IPR006906">
    <property type="entry name" value="Timeless_N"/>
</dbReference>
<organism evidence="10 11">
    <name type="scientific">Lasallia pustulata</name>
    <dbReference type="NCBI Taxonomy" id="136370"/>
    <lineage>
        <taxon>Eukaryota</taxon>
        <taxon>Fungi</taxon>
        <taxon>Dikarya</taxon>
        <taxon>Ascomycota</taxon>
        <taxon>Pezizomycotina</taxon>
        <taxon>Lecanoromycetes</taxon>
        <taxon>OSLEUM clade</taxon>
        <taxon>Umbilicariomycetidae</taxon>
        <taxon>Umbilicariales</taxon>
        <taxon>Umbilicariaceae</taxon>
        <taxon>Lasallia</taxon>
    </lineage>
</organism>
<dbReference type="GO" id="GO:0051321">
    <property type="term" value="P:meiotic cell cycle"/>
    <property type="evidence" value="ECO:0007669"/>
    <property type="project" value="UniProtKB-KW"/>
</dbReference>
<dbReference type="EMBL" id="FWEW01000731">
    <property type="protein sequence ID" value="SLM35485.1"/>
    <property type="molecule type" value="Genomic_DNA"/>
</dbReference>
<feature type="compositionally biased region" description="Acidic residues" evidence="8">
    <location>
        <begin position="931"/>
        <end position="947"/>
    </location>
</feature>
<dbReference type="GO" id="GO:0031298">
    <property type="term" value="C:replication fork protection complex"/>
    <property type="evidence" value="ECO:0007669"/>
    <property type="project" value="TreeGrafter"/>
</dbReference>
<evidence type="ECO:0000256" key="7">
    <source>
        <dbReference type="ARBA" id="ARBA00023306"/>
    </source>
</evidence>
<dbReference type="GO" id="GO:0006281">
    <property type="term" value="P:DNA repair"/>
    <property type="evidence" value="ECO:0007669"/>
    <property type="project" value="TreeGrafter"/>
</dbReference>
<accession>A0A1W5CXM0</accession>
<dbReference type="Proteomes" id="UP000192927">
    <property type="component" value="Unassembled WGS sequence"/>
</dbReference>
<evidence type="ECO:0000256" key="4">
    <source>
        <dbReference type="ARBA" id="ARBA00022880"/>
    </source>
</evidence>
<evidence type="ECO:0000256" key="2">
    <source>
        <dbReference type="ARBA" id="ARBA00008174"/>
    </source>
</evidence>
<evidence type="ECO:0000259" key="9">
    <source>
        <dbReference type="Pfam" id="PF04821"/>
    </source>
</evidence>
<dbReference type="AlphaFoldDB" id="A0A1W5CXM0"/>
<feature type="region of interest" description="Disordered" evidence="8">
    <location>
        <begin position="792"/>
        <end position="815"/>
    </location>
</feature>
<evidence type="ECO:0000313" key="11">
    <source>
        <dbReference type="Proteomes" id="UP000192927"/>
    </source>
</evidence>
<evidence type="ECO:0000256" key="6">
    <source>
        <dbReference type="ARBA" id="ARBA00023254"/>
    </source>
</evidence>
<feature type="compositionally biased region" description="Basic and acidic residues" evidence="8">
    <location>
        <begin position="988"/>
        <end position="1014"/>
    </location>
</feature>
<evidence type="ECO:0000256" key="1">
    <source>
        <dbReference type="ARBA" id="ARBA00004123"/>
    </source>
</evidence>
<evidence type="ECO:0000256" key="8">
    <source>
        <dbReference type="SAM" id="MobiDB-lite"/>
    </source>
</evidence>
<feature type="region of interest" description="Disordered" evidence="8">
    <location>
        <begin position="315"/>
        <end position="348"/>
    </location>
</feature>
<protein>
    <recommendedName>
        <fullName evidence="3">Topoisomerase 1-associated factor 1</fullName>
    </recommendedName>
</protein>
<feature type="domain" description="Timeless N-terminal" evidence="9">
    <location>
        <begin position="36"/>
        <end position="305"/>
    </location>
</feature>
<feature type="compositionally biased region" description="Basic and acidic residues" evidence="8">
    <location>
        <begin position="957"/>
        <end position="966"/>
    </location>
</feature>
<feature type="compositionally biased region" description="Acidic residues" evidence="8">
    <location>
        <begin position="1015"/>
        <end position="1024"/>
    </location>
</feature>
<feature type="compositionally biased region" description="Basic and acidic residues" evidence="8">
    <location>
        <begin position="1025"/>
        <end position="1039"/>
    </location>
</feature>
<dbReference type="GO" id="GO:0016853">
    <property type="term" value="F:isomerase activity"/>
    <property type="evidence" value="ECO:0007669"/>
    <property type="project" value="UniProtKB-KW"/>
</dbReference>
<comment type="subcellular location">
    <subcellularLocation>
        <location evidence="1">Nucleus</location>
    </subcellularLocation>
</comment>
<feature type="compositionally biased region" description="Polar residues" evidence="8">
    <location>
        <begin position="315"/>
        <end position="331"/>
    </location>
</feature>
<dbReference type="PANTHER" id="PTHR22940:SF4">
    <property type="entry name" value="PROTEIN TIMELESS HOMOLOG"/>
    <property type="match status" value="1"/>
</dbReference>
<reference evidence="11" key="1">
    <citation type="submission" date="2017-03" db="EMBL/GenBank/DDBJ databases">
        <authorList>
            <person name="Sharma R."/>
            <person name="Thines M."/>
        </authorList>
    </citation>
    <scope>NUCLEOTIDE SEQUENCE [LARGE SCALE GENOMIC DNA]</scope>
</reference>
<evidence type="ECO:0000313" key="10">
    <source>
        <dbReference type="EMBL" id="SLM35485.1"/>
    </source>
</evidence>
<keyword evidence="7" id="KW-0131">Cell cycle</keyword>
<keyword evidence="10" id="KW-0413">Isomerase</keyword>
<proteinExistence type="inferred from homology"/>
<dbReference type="PANTHER" id="PTHR22940">
    <property type="entry name" value="TIMEOUT/TIMELESS-2"/>
    <property type="match status" value="1"/>
</dbReference>
<sequence length="1206" mass="137556">MEWEDPSPGVVDPEVRAHVYSLVSALGGAGADEDGRYVLGDDALACLKDLKKWLKLYDEKANRLDVARCLAEANLVSGDLLKILAAWPEDATEDRLKSKIALACLELLVPLTWPIEKDEVQMTVNHHRHVPYLQLAQVSYKRAILDRESAQVLRTAVRIGLPSIALPMGERISRDEGIIKLLLYFFRNVAMIAPPQNLPAEADENDISRSATIEAFHYQEVLALLLTIASNMGEDFNTQDAIIMEVLFHLVKGVDIEKLFMDDAQLDATKTDELQALLAKEAGMHRSYAKNAPTRHNRFGTMIWMKRDDARVSTVSGQGALGNSQQTLSKMDQSKKWNRPKQRRKDAEPLQNHFDIAVPLIGNAKIHLRGFVEEFLDSGFNPLFSHIRKAIEREADRILDSHAQQFFFLVSWFLEAERVRRKTKEEADKKNKMSDVFEADSFALVASVLNQETFILLNRFMQSQLDSKSWQDVNAGMRCFTQILLTVQEMSESTIYEDREIAENIQNRIFYEESTHDRIISILRGYKDQGFGYLDACTELSHVFLRMLERYSKENLDLQVRSRRRARRKKKIPESENGPSNDVDDQDSEAEDIAEAQRVSRERKFDFTRFSAKFVTQHCVDTFVSFLRYYNDLKTEQLKRAHRFFYRVAFKHEMSVVLFRLDIIALFNKMIKGPEGLGVSNPMYREWDELVRQLIKRMIKKLEQRPELAVELLFSKINSTVFYLEYGYEKQVISSKSRAPAELEVKGAMTKDEQIGVGVAVVIGNKPEAVDWVKDVLYSATIERQSWEAEAEARRIQGSAPETGENVDPADGSPRAPSISELILNLSLSAHPDYVIVVKPDNEERRIAMFKDNKLRLLMCLVGFERIGIDDEPDVTWIIPSAITSHDLKETHDILERHRDNPIMQYGDEEPMAAEEMLRRKPTVKPRANYDDDSEDDGVVSNGDEDFLFPAGGPTNRKSDALEELKKNRRKRNRLHPDQPTEIDEETNEARRKARDQANLEKMRKIKSDLYVHDSDEEEDEEKDNEFFAREKQRRERQSIKVLEALRTGNLIGVAEADGKSGKSKKRKTQGSGAPKQKKKRITEQLSGSEDSASNDSDNDEEMIITSGASSPPNRRAFETSEDEASETPVSSQHMHSSQELKHIEHAEEAKESHTQPSSPMRVLVRDKVDAMQLDVSGEDDEDDAPVVPRAGRRVRAGLLADSDEE</sequence>
<feature type="region of interest" description="Disordered" evidence="8">
    <location>
        <begin position="567"/>
        <end position="593"/>
    </location>
</feature>
<dbReference type="GO" id="GO:0003677">
    <property type="term" value="F:DNA binding"/>
    <property type="evidence" value="ECO:0007669"/>
    <property type="project" value="TreeGrafter"/>
</dbReference>
<name>A0A1W5CXM0_9LECA</name>
<dbReference type="InterPro" id="IPR044998">
    <property type="entry name" value="Timeless"/>
</dbReference>
<evidence type="ECO:0000256" key="3">
    <source>
        <dbReference type="ARBA" id="ARBA00021529"/>
    </source>
</evidence>
<feature type="region of interest" description="Disordered" evidence="8">
    <location>
        <begin position="920"/>
        <end position="1163"/>
    </location>
</feature>
<keyword evidence="11" id="KW-1185">Reference proteome</keyword>
<dbReference type="Pfam" id="PF04821">
    <property type="entry name" value="TIMELESS"/>
    <property type="match status" value="1"/>
</dbReference>
<dbReference type="GO" id="GO:0000076">
    <property type="term" value="P:DNA replication checkpoint signaling"/>
    <property type="evidence" value="ECO:0007669"/>
    <property type="project" value="TreeGrafter"/>
</dbReference>
<feature type="compositionally biased region" description="Basic and acidic residues" evidence="8">
    <location>
        <begin position="1137"/>
        <end position="1154"/>
    </location>
</feature>
<keyword evidence="6" id="KW-0469">Meiosis</keyword>